<name>A0A5P8PHD0_9CAUD</name>
<evidence type="ECO:0000313" key="2">
    <source>
        <dbReference type="EMBL" id="QFR56091.1"/>
    </source>
</evidence>
<keyword evidence="1" id="KW-0472">Membrane</keyword>
<dbReference type="EMBL" id="MN095771">
    <property type="protein sequence ID" value="QFR56091.1"/>
    <property type="molecule type" value="Genomic_DNA"/>
</dbReference>
<gene>
    <name evidence="2" type="ORF">CPT_Muldoon_140</name>
</gene>
<sequence length="126" mass="14219">MDVFMLVVLSVLGTGFLYGVYVSMSYSNAHMWFKKNEASLIKTFENHGMELYLCDFTDTGKITIKRTSPVRSYALNLGRDPHEPISIGSVEMLDLKRLIKKGNATDFLIHIANMAPVSDEKIEPML</sequence>
<organism evidence="2 3">
    <name type="scientific">Serratia phage Muldoon</name>
    <dbReference type="NCBI Taxonomy" id="2601678"/>
    <lineage>
        <taxon>Viruses</taxon>
        <taxon>Duplodnaviria</taxon>
        <taxon>Heunggongvirae</taxon>
        <taxon>Uroviricota</taxon>
        <taxon>Caudoviricetes</taxon>
        <taxon>Muldoonvirus</taxon>
        <taxon>Muldoonvirus muldoon</taxon>
    </lineage>
</organism>
<keyword evidence="1" id="KW-0812">Transmembrane</keyword>
<keyword evidence="1" id="KW-1133">Transmembrane helix</keyword>
<dbReference type="Proteomes" id="UP000326777">
    <property type="component" value="Genome"/>
</dbReference>
<keyword evidence="3" id="KW-1185">Reference proteome</keyword>
<accession>A0A5P8PHD0</accession>
<proteinExistence type="predicted"/>
<evidence type="ECO:0000313" key="3">
    <source>
        <dbReference type="Proteomes" id="UP000326777"/>
    </source>
</evidence>
<reference evidence="3" key="1">
    <citation type="submission" date="2019-06" db="EMBL/GenBank/DDBJ databases">
        <title>Complete genome sequence of Serratia marcescens phage Muldoon.</title>
        <authorList>
            <person name="Campbell S."/>
            <person name="Atkinson C."/>
            <person name="Moreland R."/>
            <person name="Liu M."/>
            <person name="Ramsey J."/>
            <person name="Leavitt J."/>
        </authorList>
    </citation>
    <scope>NUCLEOTIDE SEQUENCE [LARGE SCALE GENOMIC DNA]</scope>
</reference>
<protein>
    <submittedName>
        <fullName evidence="2">Uncharacterized protein</fullName>
    </submittedName>
</protein>
<evidence type="ECO:0000256" key="1">
    <source>
        <dbReference type="SAM" id="Phobius"/>
    </source>
</evidence>
<feature type="transmembrane region" description="Helical" evidence="1">
    <location>
        <begin position="6"/>
        <end position="26"/>
    </location>
</feature>